<evidence type="ECO:0000256" key="3">
    <source>
        <dbReference type="ARBA" id="ARBA00022741"/>
    </source>
</evidence>
<dbReference type="InterPro" id="IPR001412">
    <property type="entry name" value="aa-tRNA-synth_I_CS"/>
</dbReference>
<evidence type="ECO:0000259" key="8">
    <source>
        <dbReference type="Pfam" id="PF00749"/>
    </source>
</evidence>
<dbReference type="PANTHER" id="PTHR43311:SF1">
    <property type="entry name" value="GLUTAMYL-Q TRNA(ASP) SYNTHETASE"/>
    <property type="match status" value="1"/>
</dbReference>
<name>A0A2N5IW06_9BIFI</name>
<dbReference type="GO" id="GO:0006424">
    <property type="term" value="P:glutamyl-tRNA aminoacylation"/>
    <property type="evidence" value="ECO:0007669"/>
    <property type="project" value="TreeGrafter"/>
</dbReference>
<evidence type="ECO:0000256" key="7">
    <source>
        <dbReference type="RuleBase" id="RU363037"/>
    </source>
</evidence>
<dbReference type="OrthoDB" id="9807503at2"/>
<evidence type="ECO:0000313" key="9">
    <source>
        <dbReference type="EMBL" id="PLS26138.1"/>
    </source>
</evidence>
<dbReference type="Gene3D" id="3.40.50.620">
    <property type="entry name" value="HUPs"/>
    <property type="match status" value="1"/>
</dbReference>
<sequence length="333" mass="36999">MSGRFAPTPSGRMHLGNAYAMLAAWLSAHARGEDVRLRIEDIDVPRIMPGADEWIRDDLTWLGLDWSGDVVRQSQRTALYDEVFATLHDAGLLYPCFCSRAEIRAASAPQEGDRFIVYPGTCRRLHDGHPDEAAARVRAGERHAWRLAVPPAGAQDGRILFDDRVYGAQDYDLGAALGDVVLRRSDGLYAYQFVVTLDDLLMDIDDIVRGRDLLRSTALQIWLRQRLIDCGVGGRAWQPAQTPDYAHLPLLDNAAGVRLAKRVRSLDLGHLRAQGVRPEAVVGYCAWALGIIEQPEAIDAREALACFDWRHVRAVRGRDFKVPGDVGARLLGM</sequence>
<dbReference type="Proteomes" id="UP000234935">
    <property type="component" value="Unassembled WGS sequence"/>
</dbReference>
<dbReference type="PRINTS" id="PR00987">
    <property type="entry name" value="TRNASYNTHGLU"/>
</dbReference>
<dbReference type="SUPFAM" id="SSF52374">
    <property type="entry name" value="Nucleotidylyl transferase"/>
    <property type="match status" value="1"/>
</dbReference>
<dbReference type="InterPro" id="IPR000924">
    <property type="entry name" value="Glu/Gln-tRNA-synth"/>
</dbReference>
<dbReference type="EMBL" id="NMYC01000006">
    <property type="protein sequence ID" value="PLS26138.1"/>
    <property type="molecule type" value="Genomic_DNA"/>
</dbReference>
<keyword evidence="1 7" id="KW-0436">Ligase</keyword>
<feature type="domain" description="Glutamyl/glutaminyl-tRNA synthetase class Ib catalytic" evidence="8">
    <location>
        <begin position="4"/>
        <end position="287"/>
    </location>
</feature>
<evidence type="ECO:0000256" key="1">
    <source>
        <dbReference type="ARBA" id="ARBA00022598"/>
    </source>
</evidence>
<organism evidence="9 10">
    <name type="scientific">Bifidobacterium anseris</name>
    <dbReference type="NCBI Taxonomy" id="2020963"/>
    <lineage>
        <taxon>Bacteria</taxon>
        <taxon>Bacillati</taxon>
        <taxon>Actinomycetota</taxon>
        <taxon>Actinomycetes</taxon>
        <taxon>Bifidobacteriales</taxon>
        <taxon>Bifidobacteriaceae</taxon>
        <taxon>Bifidobacterium</taxon>
    </lineage>
</organism>
<dbReference type="NCBIfam" id="NF004315">
    <property type="entry name" value="PRK05710.1-4"/>
    <property type="match status" value="1"/>
</dbReference>
<dbReference type="GO" id="GO:0005829">
    <property type="term" value="C:cytosol"/>
    <property type="evidence" value="ECO:0007669"/>
    <property type="project" value="TreeGrafter"/>
</dbReference>
<dbReference type="GO" id="GO:0004818">
    <property type="term" value="F:glutamate-tRNA ligase activity"/>
    <property type="evidence" value="ECO:0007669"/>
    <property type="project" value="TreeGrafter"/>
</dbReference>
<evidence type="ECO:0000256" key="5">
    <source>
        <dbReference type="ARBA" id="ARBA00022840"/>
    </source>
</evidence>
<evidence type="ECO:0000313" key="10">
    <source>
        <dbReference type="Proteomes" id="UP000234935"/>
    </source>
</evidence>
<reference evidence="9 10" key="1">
    <citation type="submission" date="2017-07" db="EMBL/GenBank/DDBJ databases">
        <title>Bifidobacterium novel species.</title>
        <authorList>
            <person name="Lugli G.A."/>
            <person name="Milani C."/>
            <person name="Duranti S."/>
            <person name="Mangifesta M."/>
        </authorList>
    </citation>
    <scope>NUCLEOTIDE SEQUENCE [LARGE SCALE GENOMIC DNA]</scope>
    <source>
        <strain evidence="10">Goo31D</strain>
    </source>
</reference>
<evidence type="ECO:0000256" key="4">
    <source>
        <dbReference type="ARBA" id="ARBA00022833"/>
    </source>
</evidence>
<comment type="similarity">
    <text evidence="7">Belongs to the class-I aminoacyl-tRNA synthetase family.</text>
</comment>
<accession>A0A2N5IW06</accession>
<dbReference type="InterPro" id="IPR014729">
    <property type="entry name" value="Rossmann-like_a/b/a_fold"/>
</dbReference>
<evidence type="ECO:0000256" key="6">
    <source>
        <dbReference type="ARBA" id="ARBA00023146"/>
    </source>
</evidence>
<dbReference type="InterPro" id="IPR020058">
    <property type="entry name" value="Glu/Gln-tRNA-synth_Ib_cat-dom"/>
</dbReference>
<dbReference type="AlphaFoldDB" id="A0A2N5IW06"/>
<protein>
    <submittedName>
        <fullName evidence="9">Glutamyl-Q tRNA(Asp) ligase</fullName>
    </submittedName>
</protein>
<keyword evidence="5 7" id="KW-0067">ATP-binding</keyword>
<keyword evidence="10" id="KW-1185">Reference proteome</keyword>
<dbReference type="GO" id="GO:0005524">
    <property type="term" value="F:ATP binding"/>
    <property type="evidence" value="ECO:0007669"/>
    <property type="project" value="UniProtKB-KW"/>
</dbReference>
<keyword evidence="2" id="KW-0479">Metal-binding</keyword>
<dbReference type="InterPro" id="IPR049940">
    <property type="entry name" value="GluQ/Sye"/>
</dbReference>
<evidence type="ECO:0000256" key="2">
    <source>
        <dbReference type="ARBA" id="ARBA00022723"/>
    </source>
</evidence>
<dbReference type="PANTHER" id="PTHR43311">
    <property type="entry name" value="GLUTAMATE--TRNA LIGASE"/>
    <property type="match status" value="1"/>
</dbReference>
<keyword evidence="3 7" id="KW-0547">Nucleotide-binding</keyword>
<proteinExistence type="inferred from homology"/>
<keyword evidence="4" id="KW-0862">Zinc</keyword>
<keyword evidence="7" id="KW-0648">Protein biosynthesis</keyword>
<dbReference type="PROSITE" id="PS00178">
    <property type="entry name" value="AA_TRNA_LIGASE_I"/>
    <property type="match status" value="1"/>
</dbReference>
<gene>
    <name evidence="9" type="ORF">CGZ88_1663</name>
</gene>
<keyword evidence="6 7" id="KW-0030">Aminoacyl-tRNA synthetase</keyword>
<comment type="caution">
    <text evidence="9">The sequence shown here is derived from an EMBL/GenBank/DDBJ whole genome shotgun (WGS) entry which is preliminary data.</text>
</comment>
<dbReference type="RefSeq" id="WP_026645420.1">
    <property type="nucleotide sequence ID" value="NZ_NMYC01000006.1"/>
</dbReference>
<dbReference type="Pfam" id="PF00749">
    <property type="entry name" value="tRNA-synt_1c"/>
    <property type="match status" value="1"/>
</dbReference>